<feature type="coiled-coil region" evidence="1">
    <location>
        <begin position="410"/>
        <end position="437"/>
    </location>
</feature>
<evidence type="ECO:0000313" key="3">
    <source>
        <dbReference type="EMBL" id="SHE95008.1"/>
    </source>
</evidence>
<dbReference type="EMBL" id="FQVI01000009">
    <property type="protein sequence ID" value="SHE95008.1"/>
    <property type="molecule type" value="Genomic_DNA"/>
</dbReference>
<evidence type="ECO:0000259" key="2">
    <source>
        <dbReference type="Pfam" id="PF00004"/>
    </source>
</evidence>
<dbReference type="Pfam" id="PF00004">
    <property type="entry name" value="AAA"/>
    <property type="match status" value="1"/>
</dbReference>
<accession>A0A1M4XNJ9</accession>
<name>A0A1M4XNJ9_9CLOT</name>
<evidence type="ECO:0000256" key="1">
    <source>
        <dbReference type="SAM" id="Coils"/>
    </source>
</evidence>
<dbReference type="GO" id="GO:0005524">
    <property type="term" value="F:ATP binding"/>
    <property type="evidence" value="ECO:0007669"/>
    <property type="project" value="InterPro"/>
</dbReference>
<reference evidence="3 4" key="1">
    <citation type="submission" date="2016-11" db="EMBL/GenBank/DDBJ databases">
        <authorList>
            <person name="Jaros S."/>
            <person name="Januszkiewicz K."/>
            <person name="Wedrychowicz H."/>
        </authorList>
    </citation>
    <scope>NUCLEOTIDE SEQUENCE [LARGE SCALE GENOMIC DNA]</scope>
    <source>
        <strain evidence="3 4">DSM 17459</strain>
    </source>
</reference>
<dbReference type="InterPro" id="IPR003959">
    <property type="entry name" value="ATPase_AAA_core"/>
</dbReference>
<protein>
    <submittedName>
        <fullName evidence="3">ATPase family associated with various cellular activities (AAA)</fullName>
    </submittedName>
</protein>
<dbReference type="CDD" id="cd00009">
    <property type="entry name" value="AAA"/>
    <property type="match status" value="1"/>
</dbReference>
<dbReference type="SUPFAM" id="SSF52540">
    <property type="entry name" value="P-loop containing nucleoside triphosphate hydrolases"/>
    <property type="match status" value="1"/>
</dbReference>
<keyword evidence="1" id="KW-0175">Coiled coil</keyword>
<dbReference type="Gene3D" id="3.40.50.300">
    <property type="entry name" value="P-loop containing nucleotide triphosphate hydrolases"/>
    <property type="match status" value="1"/>
</dbReference>
<dbReference type="STRING" id="1122155.SAMN02745158_02047"/>
<dbReference type="InterPro" id="IPR027417">
    <property type="entry name" value="P-loop_NTPase"/>
</dbReference>
<keyword evidence="4" id="KW-1185">Reference proteome</keyword>
<proteinExistence type="predicted"/>
<evidence type="ECO:0000313" key="4">
    <source>
        <dbReference type="Proteomes" id="UP000184245"/>
    </source>
</evidence>
<dbReference type="Proteomes" id="UP000184245">
    <property type="component" value="Unassembled WGS sequence"/>
</dbReference>
<dbReference type="AlphaFoldDB" id="A0A1M4XNJ9"/>
<feature type="domain" description="ATPase AAA-type core" evidence="2">
    <location>
        <begin position="36"/>
        <end position="129"/>
    </location>
</feature>
<dbReference type="OrthoDB" id="9808317at2"/>
<organism evidence="3 4">
    <name type="scientific">Lactonifactor longoviformis DSM 17459</name>
    <dbReference type="NCBI Taxonomy" id="1122155"/>
    <lineage>
        <taxon>Bacteria</taxon>
        <taxon>Bacillati</taxon>
        <taxon>Bacillota</taxon>
        <taxon>Clostridia</taxon>
        <taxon>Eubacteriales</taxon>
        <taxon>Clostridiaceae</taxon>
        <taxon>Lactonifactor</taxon>
    </lineage>
</organism>
<dbReference type="GO" id="GO:0016887">
    <property type="term" value="F:ATP hydrolysis activity"/>
    <property type="evidence" value="ECO:0007669"/>
    <property type="project" value="InterPro"/>
</dbReference>
<sequence>MNIKRAKEEIKNSIEAYLLKDEEGEYVIPEIRQRPVLLLGAPGIGKTQIMEQIAKECRIGLVSYTITHHTRQSAIGLPFISEKEFDGRLYSVTEYTMSEIVASVYEKIEETGQREGILFIDEINCVSETLAPAMLQFLQCKTFGNHAIPRGWLIVAAGNPPEYNKSVREFDVVTMDRVKKIQVEPEYQAWKEYAYRENIHGAVISYLNTKPGNFYQMETTVDGKIFATPRGWEDLSRLITVYETLKKKVDREVVIQYIQHPRIAKDFANYLELYYMYQADYQVEQVLQGKIDGLLLKKLSHASFDERLSVIGLLLERLSTSFRKEQEMEAYVERLYQQLKRIKKHLEESIVLEEAAAAPGKALTQEISLIEQELENKKKAEILGREEKATLVRTINTLEAYRSVLCTEKAEDAETAIERLQELFLEETEKLEACQKKSEDRLENVFDFMEAAFGESQEMVIFMTELNANVYSVKFLQEYECERYYRYNKQLLFEEANRDLLERINSL</sequence>
<dbReference type="RefSeq" id="WP_072851312.1">
    <property type="nucleotide sequence ID" value="NZ_FQVI01000009.1"/>
</dbReference>
<gene>
    <name evidence="3" type="ORF">SAMN02745158_02047</name>
</gene>